<feature type="region of interest" description="Disordered" evidence="1">
    <location>
        <begin position="388"/>
        <end position="411"/>
    </location>
</feature>
<dbReference type="Pfam" id="PF13546">
    <property type="entry name" value="DDE_5"/>
    <property type="match status" value="1"/>
</dbReference>
<reference evidence="3 4" key="1">
    <citation type="submission" date="2021-04" db="EMBL/GenBank/DDBJ databases">
        <authorList>
            <person name="Tang X."/>
            <person name="Zhou X."/>
            <person name="Chen X."/>
            <person name="Cernava T."/>
            <person name="Zhang C."/>
        </authorList>
    </citation>
    <scope>NUCLEOTIDE SEQUENCE [LARGE SCALE GENOMIC DNA]</scope>
    <source>
        <strain evidence="3 4">BH-SS-21</strain>
    </source>
</reference>
<dbReference type="InterPro" id="IPR039365">
    <property type="entry name" value="IS701-like"/>
</dbReference>
<dbReference type="PANTHER" id="PTHR33627">
    <property type="entry name" value="TRANSPOSASE"/>
    <property type="match status" value="1"/>
</dbReference>
<name>A0A940Y396_9ACTN</name>
<evidence type="ECO:0000259" key="2">
    <source>
        <dbReference type="Pfam" id="PF13546"/>
    </source>
</evidence>
<protein>
    <submittedName>
        <fullName evidence="3">Transposase</fullName>
    </submittedName>
</protein>
<organism evidence="3 4">
    <name type="scientific">Streptomyces liliiviolaceus</name>
    <dbReference type="NCBI Taxonomy" id="2823109"/>
    <lineage>
        <taxon>Bacteria</taxon>
        <taxon>Bacillati</taxon>
        <taxon>Actinomycetota</taxon>
        <taxon>Actinomycetes</taxon>
        <taxon>Kitasatosporales</taxon>
        <taxon>Streptomycetaceae</taxon>
        <taxon>Streptomyces</taxon>
    </lineage>
</organism>
<dbReference type="EMBL" id="JAGPYQ010000002">
    <property type="protein sequence ID" value="MBQ0853743.1"/>
    <property type="molecule type" value="Genomic_DNA"/>
</dbReference>
<accession>A0A940Y396</accession>
<comment type="caution">
    <text evidence="3">The sequence shown here is derived from an EMBL/GenBank/DDBJ whole genome shotgun (WGS) entry which is preliminary data.</text>
</comment>
<dbReference type="InterPro" id="IPR038721">
    <property type="entry name" value="IS701-like_DDE_dom"/>
</dbReference>
<dbReference type="PANTHER" id="PTHR33627:SF1">
    <property type="entry name" value="TRANSPOSASE"/>
    <property type="match status" value="1"/>
</dbReference>
<dbReference type="AlphaFoldDB" id="A0A940Y396"/>
<evidence type="ECO:0000313" key="4">
    <source>
        <dbReference type="Proteomes" id="UP000677413"/>
    </source>
</evidence>
<proteinExistence type="predicted"/>
<dbReference type="Proteomes" id="UP000677413">
    <property type="component" value="Unassembled WGS sequence"/>
</dbReference>
<gene>
    <name evidence="3" type="ORF">J8N05_36885</name>
</gene>
<evidence type="ECO:0000313" key="3">
    <source>
        <dbReference type="EMBL" id="MBQ0853743.1"/>
    </source>
</evidence>
<feature type="compositionally biased region" description="Basic and acidic residues" evidence="1">
    <location>
        <begin position="402"/>
        <end position="411"/>
    </location>
</feature>
<keyword evidence="4" id="KW-1185">Reference proteome</keyword>
<evidence type="ECO:0000256" key="1">
    <source>
        <dbReference type="SAM" id="MobiDB-lite"/>
    </source>
</evidence>
<feature type="domain" description="Transposase IS701-like DDE" evidence="2">
    <location>
        <begin position="32"/>
        <end position="251"/>
    </location>
</feature>
<sequence>MTTPQTRSSDTVFSESTRELETSLTCFTETIFSSLRRADQRRWAHTYVEALLATPGKKSVRRLAQTVSTSATAIQSLRQLVSLSPWEWDPVLSALTHWAHRYGPDPVCAIGRAVLPKRGENSVGVHRYFDPPSGRTLNGQLGLGALMCFGAVQVPVDWRLHLPAPWAEDEELRRRTRIPDSVPYRPVWMQVLHLVDTLGARTAGMSHTVVADLSSVPDTPLLIHELGRRGRDFVMAVPQNLTVLPAGEPEPTTTARLFTKAGPALGPPEGVVVTAPDGSRRGTRMHTALVHLTGPQRGQVGPPYRLFAEVPSGTRPRQMWVTNLTHPQLDNVASLADLAAGTASSIEHLERDFGLLDFEGRSLPGWYHHMVLTSAACVYERLTHLVPSEGRQRGRRQGTAPETRDDGREHP</sequence>
<dbReference type="RefSeq" id="WP_210890951.1">
    <property type="nucleotide sequence ID" value="NZ_JAGPYQ010000002.1"/>
</dbReference>